<evidence type="ECO:0000313" key="1">
    <source>
        <dbReference type="EMBL" id="KAE8241366.1"/>
    </source>
</evidence>
<organism evidence="1 2">
    <name type="scientific">Tilletia indica</name>
    <dbReference type="NCBI Taxonomy" id="43049"/>
    <lineage>
        <taxon>Eukaryota</taxon>
        <taxon>Fungi</taxon>
        <taxon>Dikarya</taxon>
        <taxon>Basidiomycota</taxon>
        <taxon>Ustilaginomycotina</taxon>
        <taxon>Exobasidiomycetes</taxon>
        <taxon>Tilletiales</taxon>
        <taxon>Tilletiaceae</taxon>
        <taxon>Tilletia</taxon>
    </lineage>
</organism>
<dbReference type="EMBL" id="LWDF02000925">
    <property type="protein sequence ID" value="KAE8241366.1"/>
    <property type="molecule type" value="Genomic_DNA"/>
</dbReference>
<name>A0A177T0H1_9BASI</name>
<gene>
    <name evidence="1" type="ORF">A4X13_0g7446</name>
</gene>
<dbReference type="AlphaFoldDB" id="A0A177T0H1"/>
<reference evidence="1" key="1">
    <citation type="submission" date="2016-04" db="EMBL/GenBank/DDBJ databases">
        <authorList>
            <person name="Nguyen H.D."/>
            <person name="Samba Siva P."/>
            <person name="Cullis J."/>
            <person name="Levesque C.A."/>
            <person name="Hambleton S."/>
        </authorList>
    </citation>
    <scope>NUCLEOTIDE SEQUENCE</scope>
    <source>
        <strain evidence="1">DAOMC 236416</strain>
    </source>
</reference>
<reference evidence="1" key="2">
    <citation type="journal article" date="2019" name="IMA Fungus">
        <title>Genome sequencing and comparison of five Tilletia species to identify candidate genes for the detection of regulated species infecting wheat.</title>
        <authorList>
            <person name="Nguyen H.D.T."/>
            <person name="Sultana T."/>
            <person name="Kesanakurti P."/>
            <person name="Hambleton S."/>
        </authorList>
    </citation>
    <scope>NUCLEOTIDE SEQUENCE</scope>
    <source>
        <strain evidence="1">DAOMC 236416</strain>
    </source>
</reference>
<protein>
    <submittedName>
        <fullName evidence="1">Uncharacterized protein</fullName>
    </submittedName>
</protein>
<evidence type="ECO:0000313" key="2">
    <source>
        <dbReference type="Proteomes" id="UP000077521"/>
    </source>
</evidence>
<keyword evidence="2" id="KW-1185">Reference proteome</keyword>
<sequence>MSDLVGDTTHLHRTTVPFSASHKIVGHEIHGSFLLSDATGFSSVASSRASVKIVSDSLSCKIIGPAAADKAVSTAVAILPETASNPTAFEHILSIGGFAYLEHSVYNSPGSVPVAFAAEAAHQIKPKPLVGSPPKVVYYHRVLGGDGKSVSHLVVQGLLEVDGVGFVKSW</sequence>
<proteinExistence type="predicted"/>
<dbReference type="Proteomes" id="UP000077521">
    <property type="component" value="Unassembled WGS sequence"/>
</dbReference>
<accession>A0A177T0H1</accession>
<comment type="caution">
    <text evidence="1">The sequence shown here is derived from an EMBL/GenBank/DDBJ whole genome shotgun (WGS) entry which is preliminary data.</text>
</comment>